<dbReference type="RefSeq" id="WP_176030440.1">
    <property type="nucleotide sequence ID" value="NZ_JBHSJV010000001.1"/>
</dbReference>
<sequence>MIKLKKLVEAINDAAEIANATLANSQDQVINDFFDQDEETERYTAKTVSINYPRTTTDGTVSEHIVEVPLLTVVPISSARIEELRFTTNLDIAIENDELLVSFSNKSAENSEWNTSTKQPSAKLDLVIKPQENTEGLNKLIEGYEKALRAQIPG</sequence>
<accession>A0ABW5NC30</accession>
<comment type="caution">
    <text evidence="1">The sequence shown here is derived from an EMBL/GenBank/DDBJ whole genome shotgun (WGS) entry which is preliminary data.</text>
</comment>
<organism evidence="1 2">
    <name type="scientific">Aquimarina hainanensis</name>
    <dbReference type="NCBI Taxonomy" id="1578017"/>
    <lineage>
        <taxon>Bacteria</taxon>
        <taxon>Pseudomonadati</taxon>
        <taxon>Bacteroidota</taxon>
        <taxon>Flavobacteriia</taxon>
        <taxon>Flavobacteriales</taxon>
        <taxon>Flavobacteriaceae</taxon>
        <taxon>Aquimarina</taxon>
    </lineage>
</organism>
<dbReference type="Pfam" id="PF11655">
    <property type="entry name" value="DUF2589"/>
    <property type="match status" value="1"/>
</dbReference>
<dbReference type="Proteomes" id="UP001597459">
    <property type="component" value="Unassembled WGS sequence"/>
</dbReference>
<dbReference type="EMBL" id="JBHULX010000039">
    <property type="protein sequence ID" value="MFD2592564.1"/>
    <property type="molecule type" value="Genomic_DNA"/>
</dbReference>
<gene>
    <name evidence="1" type="ORF">ACFSTE_17135</name>
</gene>
<protein>
    <submittedName>
        <fullName evidence="1">DUF2589 domain-containing protein</fullName>
    </submittedName>
</protein>
<proteinExistence type="predicted"/>
<name>A0ABW5NC30_9FLAO</name>
<evidence type="ECO:0000313" key="1">
    <source>
        <dbReference type="EMBL" id="MFD2592564.1"/>
    </source>
</evidence>
<dbReference type="InterPro" id="IPR024510">
    <property type="entry name" value="DUF2589"/>
</dbReference>
<keyword evidence="2" id="KW-1185">Reference proteome</keyword>
<reference evidence="2" key="1">
    <citation type="journal article" date="2019" name="Int. J. Syst. Evol. Microbiol.">
        <title>The Global Catalogue of Microorganisms (GCM) 10K type strain sequencing project: providing services to taxonomists for standard genome sequencing and annotation.</title>
        <authorList>
            <consortium name="The Broad Institute Genomics Platform"/>
            <consortium name="The Broad Institute Genome Sequencing Center for Infectious Disease"/>
            <person name="Wu L."/>
            <person name="Ma J."/>
        </authorList>
    </citation>
    <scope>NUCLEOTIDE SEQUENCE [LARGE SCALE GENOMIC DNA]</scope>
    <source>
        <strain evidence="2">KCTC 42423</strain>
    </source>
</reference>
<evidence type="ECO:0000313" key="2">
    <source>
        <dbReference type="Proteomes" id="UP001597459"/>
    </source>
</evidence>